<evidence type="ECO:0000313" key="2">
    <source>
        <dbReference type="EMBL" id="KAJ6260061.1"/>
    </source>
</evidence>
<evidence type="ECO:0000256" key="1">
    <source>
        <dbReference type="SAM" id="MobiDB-lite"/>
    </source>
</evidence>
<sequence length="278" mass="31810">MYGRRRQQRGLVAAAILQGIHEYNQRPRARTGQADATASSLHPRPGSFQEPMIQGVAYIAPHYAEPVDPNPPAYEEVVTNGQASSVQQPEHPSNIVDEKQNMYKLRTAEQVPPHEQVGYQPNTGLDYVPRSVPAPPIESLQSPIYTPVSSSYSSHSRDEGVSASHDRDRSSENSSDALKHLLAAISLYFDTQIRLHGRDNGRTRRLEAKKAKKLAKAERKYKEHLAKGKDSKYDQKMTRRADKMERWTEWMLQKSADRCEHRRRECRCCQRRARRHSE</sequence>
<feature type="region of interest" description="Disordered" evidence="1">
    <location>
        <begin position="22"/>
        <end position="49"/>
    </location>
</feature>
<organism evidence="2 3">
    <name type="scientific">Drechslerella dactyloides</name>
    <name type="common">Nematode-trapping fungus</name>
    <name type="synonym">Arthrobotrys dactyloides</name>
    <dbReference type="NCBI Taxonomy" id="74499"/>
    <lineage>
        <taxon>Eukaryota</taxon>
        <taxon>Fungi</taxon>
        <taxon>Dikarya</taxon>
        <taxon>Ascomycota</taxon>
        <taxon>Pezizomycotina</taxon>
        <taxon>Orbiliomycetes</taxon>
        <taxon>Orbiliales</taxon>
        <taxon>Orbiliaceae</taxon>
        <taxon>Drechslerella</taxon>
    </lineage>
</organism>
<feature type="region of interest" description="Disordered" evidence="1">
    <location>
        <begin position="119"/>
        <end position="175"/>
    </location>
</feature>
<accession>A0AAD6IX09</accession>
<dbReference type="EMBL" id="JAQGDS010000006">
    <property type="protein sequence ID" value="KAJ6260061.1"/>
    <property type="molecule type" value="Genomic_DNA"/>
</dbReference>
<proteinExistence type="predicted"/>
<feature type="compositionally biased region" description="Polar residues" evidence="1">
    <location>
        <begin position="139"/>
        <end position="148"/>
    </location>
</feature>
<name>A0AAD6IX09_DREDA</name>
<evidence type="ECO:0000313" key="3">
    <source>
        <dbReference type="Proteomes" id="UP001221413"/>
    </source>
</evidence>
<feature type="compositionally biased region" description="Basic and acidic residues" evidence="1">
    <location>
        <begin position="155"/>
        <end position="171"/>
    </location>
</feature>
<keyword evidence="3" id="KW-1185">Reference proteome</keyword>
<protein>
    <submittedName>
        <fullName evidence="2">Uncharacterized protein</fullName>
    </submittedName>
</protein>
<dbReference type="Proteomes" id="UP001221413">
    <property type="component" value="Unassembled WGS sequence"/>
</dbReference>
<gene>
    <name evidence="2" type="ORF">Dda_5707</name>
</gene>
<reference evidence="2" key="1">
    <citation type="submission" date="2023-01" db="EMBL/GenBank/DDBJ databases">
        <title>The chitinases involved in constricting ring structure development in the nematode-trapping fungus Drechslerella dactyloides.</title>
        <authorList>
            <person name="Wang R."/>
            <person name="Zhang L."/>
            <person name="Tang P."/>
            <person name="Li S."/>
            <person name="Liang L."/>
        </authorList>
    </citation>
    <scope>NUCLEOTIDE SEQUENCE</scope>
    <source>
        <strain evidence="2">YMF1.00031</strain>
    </source>
</reference>
<dbReference type="AlphaFoldDB" id="A0AAD6IX09"/>
<comment type="caution">
    <text evidence="2">The sequence shown here is derived from an EMBL/GenBank/DDBJ whole genome shotgun (WGS) entry which is preliminary data.</text>
</comment>